<name>A0A840V213_9BACT</name>
<proteinExistence type="predicted"/>
<organism evidence="1 2">
    <name type="scientific">Desulfoprunum benzoelyticum</name>
    <dbReference type="NCBI Taxonomy" id="1506996"/>
    <lineage>
        <taxon>Bacteria</taxon>
        <taxon>Pseudomonadati</taxon>
        <taxon>Thermodesulfobacteriota</taxon>
        <taxon>Desulfobulbia</taxon>
        <taxon>Desulfobulbales</taxon>
        <taxon>Desulfobulbaceae</taxon>
        <taxon>Desulfoprunum</taxon>
    </lineage>
</organism>
<comment type="caution">
    <text evidence="1">The sequence shown here is derived from an EMBL/GenBank/DDBJ whole genome shotgun (WGS) entry which is preliminary data.</text>
</comment>
<protein>
    <submittedName>
        <fullName evidence="1">Uncharacterized protein</fullName>
    </submittedName>
</protein>
<evidence type="ECO:0000313" key="2">
    <source>
        <dbReference type="Proteomes" id="UP000539642"/>
    </source>
</evidence>
<dbReference type="EMBL" id="JACHEO010000003">
    <property type="protein sequence ID" value="MBB5347201.1"/>
    <property type="molecule type" value="Genomic_DNA"/>
</dbReference>
<keyword evidence="2" id="KW-1185">Reference proteome</keyword>
<dbReference type="Proteomes" id="UP000539642">
    <property type="component" value="Unassembled WGS sequence"/>
</dbReference>
<gene>
    <name evidence="1" type="ORF">HNQ81_000914</name>
</gene>
<evidence type="ECO:0000313" key="1">
    <source>
        <dbReference type="EMBL" id="MBB5347201.1"/>
    </source>
</evidence>
<dbReference type="AlphaFoldDB" id="A0A840V213"/>
<accession>A0A840V213</accession>
<reference evidence="1 2" key="1">
    <citation type="submission" date="2020-08" db="EMBL/GenBank/DDBJ databases">
        <title>Genomic Encyclopedia of Type Strains, Phase IV (KMG-IV): sequencing the most valuable type-strain genomes for metagenomic binning, comparative biology and taxonomic classification.</title>
        <authorList>
            <person name="Goeker M."/>
        </authorList>
    </citation>
    <scope>NUCLEOTIDE SEQUENCE [LARGE SCALE GENOMIC DNA]</scope>
    <source>
        <strain evidence="1 2">DSM 28570</strain>
    </source>
</reference>
<sequence length="63" mass="6934">MELSNFLQLRKLTSWIFSSAHLAGDPSITSLNDYRPLAGVGFTDTIGFTVRMKDGAVEVIDTE</sequence>